<evidence type="ECO:0000259" key="9">
    <source>
        <dbReference type="PROSITE" id="PS51456"/>
    </source>
</evidence>
<evidence type="ECO:0000256" key="8">
    <source>
        <dbReference type="SAM" id="MobiDB-lite"/>
    </source>
</evidence>
<feature type="compositionally biased region" description="Polar residues" evidence="8">
    <location>
        <begin position="1672"/>
        <end position="1683"/>
    </location>
</feature>
<dbReference type="CDD" id="cd00124">
    <property type="entry name" value="MYSc"/>
    <property type="match status" value="1"/>
</dbReference>
<feature type="coiled-coil region" evidence="7">
    <location>
        <begin position="1893"/>
        <end position="1955"/>
    </location>
</feature>
<keyword evidence="11" id="KW-1185">Reference proteome</keyword>
<organism evidence="10 11">
    <name type="scientific">Cyclotella cryptica</name>
    <dbReference type="NCBI Taxonomy" id="29204"/>
    <lineage>
        <taxon>Eukaryota</taxon>
        <taxon>Sar</taxon>
        <taxon>Stramenopiles</taxon>
        <taxon>Ochrophyta</taxon>
        <taxon>Bacillariophyta</taxon>
        <taxon>Coscinodiscophyceae</taxon>
        <taxon>Thalassiosirophycidae</taxon>
        <taxon>Stephanodiscales</taxon>
        <taxon>Stephanodiscaceae</taxon>
        <taxon>Cyclotella</taxon>
    </lineage>
</organism>
<evidence type="ECO:0000256" key="3">
    <source>
        <dbReference type="ARBA" id="ARBA00023123"/>
    </source>
</evidence>
<sequence>MAGTRRSYCLKEKCNAVHSIDLMIEHGYSKTMSYRNVGIPILYYQRWSKTLQEVAEVEETDAFVRSTPLGLHRKYTLDDPMVSREAAHIVPAFQEKKTTAKCEFATYRSGGKYACQPKAWMDEVNMHLWIDLVLKPYSDAKDNSGDGIEVIHIPAGCTYLCQPVDVGINKPLKAPMHARWEEWMSDGGGIVDGCAKETSQKQVAEWLVDAYTNIPEQRSLRRVRIIRQDNLANSDHSPIQALTATTNCELPGSEADTTTVRTVRFYPIARKMTPMDQSKPDQHANTVEIVFLQHKSVSASKGIENPRPAIIVREEPDKSYLVRFHVAVRALVERRRGTIDPISIFDIEAESPQEFVCDEASFKVTQFAGKPPKTVAIMAESVQVWVKTSIIESILNPSSTLHSRRLGMHGSLTYGEQDDTKINWGWVSATVLSGFHTTHDGSIDASSSIRIVVSDENSEFHRVECEIPGKEIEEGSVVMANFHEDEEFTDGLDGEGCGYPDDLITLTHLHEPAVVHCLRKRYDRDEIYTATGPILIALNPFKKCSLYSDKVMRQYWEWGEANMLMGGGSGQSDGEGGEDASLPPHVYALADATYRSMMLKIDVESHGGNRRASGPLGCDQSILVSGESGAGKTVTTKFIMQYLATLSERRAEAKANMSSPRRPDSSKHQRRDSLGTVNIEQQVLQSNPILESFGNARTIRNDNSSRFGKFIEIRFNPMGTLVGASIETYLLEKVRLISQSEGERNYHVFYEMLAGMNDVDLDKFLLSDFTAQDFKMTSCSGTYTRRDGVQDAETYEQLRDALEMMGFSPDQQNDVFSIAAAALHLSNLTINPIKGGEECEIDLENPHLEPVLQLLGVTKENLNQAICYFKIEARGQSYTRAVQKDKAEKGLEALIKATYSAMFDYIVKTINASITVKKKVNSGGVGRAAARDAGGAVIGVLDIFGFESFKQNSFEQLCINFCNEALQQQFNLFVLKNEQEEYEREGIKWSFISFPENQDVLDLIWKKGYGILNILDDQCRAPGTTDKTFANDLYQKLTGKPRFEANFRQVGARQFGVFHYAGLVEYDTDGFVEKNKDELPREATDLLLSSSSSFVTELAAIISSSSAPEAAKSTRAGPKKSVTVGAHFSKQLTELRAKIDLTSPHYVRCLKPNGMLIPDHFDPLMIVEQLRCAGVVEAVRVSRVGYPQRYSHSQFVARYRTLGLEEMKKAAKSSRKVKPVEALVTAIATKMALMQAKSNPDSSVEHSKTPAIAVDLLDVGIQVGKTKVFLRRRAFDILEKMRKDYMATAAIKIQAAARRYIELRAYTEVVVSTLHLQCWFRMIIAQKKVQDLREYINSRHIQSVCRRFLAQRKFLCALAIALFCQRMHRGALGRARYDALNRVRKAILIESYWRSLPHRRRYNRLRSASLIVQCAVRCRRSRLTLKELKINAKSLQNIALERDQLREKMEQMRLEMERAKLAAHKDVEEAAKMRELLNTENKSHVANIEDELRSLKDQMTEMTEQLKKEKQTSCNAVSEAERSRDELIESKAIIKDLEMKLESALANSRMKDIEIDNLRASNAQSVFSSSEKETRESLQLQLREALAESDRKDEEICLLKTKLDSAQTPPFPESREQNEQTAPDLSEARCRLLEEEVDSLKQQLTKLKKNGPAEETQQLKAENEQLRRELHQVTQTHSDSLETGSDEKEDKREKSKMKREIAKLKEANKKILETAEEQFASLMTLEKDNAKLRKEMTRLQEARVSEIEGSAAHTRLKKQPDEASRVFEAKQARVKQSSYNGHSLLHQSISEDEPFNDVDALQFEIERLRNELAEARDFKIEGDDTNDDEMKRLIEEGLEKDRKINELESRVQKQEAELKTMIDDDLTFGVRDYQEEGEVDVAIAANEGLRSLNQELAKELGMYKQQAVEAVENLIEERKRSEMELKAFSVALKGVDDLRNAAEQMSRELHFIKKHGYVPPGGMSGEDTSESVRNAMSAIESMAVASQSIDHPSLAEHNLSTTPKGFSLWSVMNSVVGPSMLTEEIEPQKSESKSHKKSSKDKTKRRKKKGDDGRDILDPCVQTDPWDFTQSRFGPVTAILFFLSRSCSVLNALMSDGFPDFSPDRFHALAAAVSGAPSSLPFLSSGHAGQDGGGGYLPLTSHGRMYLILRLVSICLGLGSLSQLLACQDTPGDTNTFFTPKGDPASICRGRVGKDESGMCVKPPHSCFVKGHLQKKAWAVLDQAKASKDSYFIKYSQAGLEANTLHKLYPPLLGTLKGVDDADALVDANEDVLGTNFKSGRKKPCLYTLLNPPSDFPSFLHNHAQTMSIEEEQRLYILEAMVGEAPKDSPQSSIQMAINNLGTCLGPEIRSDPLPKATCSPRWENWLHRDPPPPEAPLPLTRGSHFSLFSTRSLLLLTQHCPSKVGVPMYHCMATLNSLPQAIGVEVVTKQESSQEELTQHKMGKTTAQSWTLASLKSRTASFLTRTKASNDDPSNIDPMTAMTSFEAWDKQDGITGLVPQALSAYCSTYPTLEESIKDTCNGHPVATMVLLEMPSTSFLFMEKWFAKTSTFYLRTPFNTYQGPLFSAEQKCSMWELTKTLTRVLFAELSKASACAQAAVTEDPFASNSLVFWASIQHHVFIDNLKTLMAEVLLSLSNMSTLAKQAKGTANKALSAASNGYGRQQGAAQPQAAQGKQASAGGEPL</sequence>
<feature type="compositionally biased region" description="Basic and acidic residues" evidence="8">
    <location>
        <begin position="661"/>
        <end position="673"/>
    </location>
</feature>
<dbReference type="InterPro" id="IPR000048">
    <property type="entry name" value="IQ_motif_EF-hand-BS"/>
</dbReference>
<evidence type="ECO:0000256" key="4">
    <source>
        <dbReference type="ARBA" id="ARBA00023175"/>
    </source>
</evidence>
<dbReference type="EMBL" id="JABMIG020000076">
    <property type="protein sequence ID" value="KAL3794910.1"/>
    <property type="molecule type" value="Genomic_DNA"/>
</dbReference>
<dbReference type="SMART" id="SM00242">
    <property type="entry name" value="MYSc"/>
    <property type="match status" value="1"/>
</dbReference>
<dbReference type="PANTHER" id="PTHR13140:SF845">
    <property type="entry name" value="MYOSIN-LIKE PROTEIN"/>
    <property type="match status" value="1"/>
</dbReference>
<dbReference type="PRINTS" id="PR00193">
    <property type="entry name" value="MYOSINHEAVY"/>
</dbReference>
<gene>
    <name evidence="10" type="ORF">HJC23_004287</name>
</gene>
<keyword evidence="7" id="KW-0175">Coiled coil</keyword>
<feature type="compositionally biased region" description="Low complexity" evidence="8">
    <location>
        <begin position="2660"/>
        <end position="2685"/>
    </location>
</feature>
<feature type="region of interest" description="Disordered" evidence="8">
    <location>
        <begin position="2659"/>
        <end position="2685"/>
    </location>
</feature>
<reference evidence="10 11" key="1">
    <citation type="journal article" date="2020" name="G3 (Bethesda)">
        <title>Improved Reference Genome for Cyclotella cryptica CCMP332, a Model for Cell Wall Morphogenesis, Salinity Adaptation, and Lipid Production in Diatoms (Bacillariophyta).</title>
        <authorList>
            <person name="Roberts W.R."/>
            <person name="Downey K.M."/>
            <person name="Ruck E.C."/>
            <person name="Traller J.C."/>
            <person name="Alverson A.J."/>
        </authorList>
    </citation>
    <scope>NUCLEOTIDE SEQUENCE [LARGE SCALE GENOMIC DNA]</scope>
    <source>
        <strain evidence="10 11">CCMP332</strain>
    </source>
</reference>
<dbReference type="Gene3D" id="1.10.10.820">
    <property type="match status" value="1"/>
</dbReference>
<dbReference type="GO" id="GO:0005524">
    <property type="term" value="F:ATP binding"/>
    <property type="evidence" value="ECO:0007669"/>
    <property type="project" value="UniProtKB-UniRule"/>
</dbReference>
<evidence type="ECO:0000313" key="10">
    <source>
        <dbReference type="EMBL" id="KAL3794910.1"/>
    </source>
</evidence>
<evidence type="ECO:0000313" key="11">
    <source>
        <dbReference type="Proteomes" id="UP001516023"/>
    </source>
</evidence>
<keyword evidence="2 6" id="KW-0067">ATP-binding</keyword>
<dbReference type="Gene3D" id="1.20.58.530">
    <property type="match status" value="1"/>
</dbReference>
<evidence type="ECO:0000256" key="1">
    <source>
        <dbReference type="ARBA" id="ARBA00022741"/>
    </source>
</evidence>
<comment type="caution">
    <text evidence="10">The sequence shown here is derived from an EMBL/GenBank/DDBJ whole genome shotgun (WGS) entry which is preliminary data.</text>
</comment>
<feature type="region of interest" description="Actin-binding" evidence="6">
    <location>
        <begin position="1132"/>
        <end position="1154"/>
    </location>
</feature>
<dbReference type="InterPro" id="IPR027417">
    <property type="entry name" value="P-loop_NTPase"/>
</dbReference>
<feature type="compositionally biased region" description="Basic and acidic residues" evidence="8">
    <location>
        <begin position="1685"/>
        <end position="1697"/>
    </location>
</feature>
<feature type="region of interest" description="Disordered" evidence="8">
    <location>
        <begin position="2023"/>
        <end position="2056"/>
    </location>
</feature>
<keyword evidence="4 6" id="KW-0505">Motor protein</keyword>
<accession>A0ABD3Q9Q9</accession>
<dbReference type="Gene3D" id="6.20.240.20">
    <property type="match status" value="1"/>
</dbReference>
<name>A0ABD3Q9Q9_9STRA</name>
<protein>
    <recommendedName>
        <fullName evidence="9">Myosin motor domain-containing protein</fullName>
    </recommendedName>
</protein>
<dbReference type="PANTHER" id="PTHR13140">
    <property type="entry name" value="MYOSIN"/>
    <property type="match status" value="1"/>
</dbReference>
<dbReference type="GO" id="GO:0003779">
    <property type="term" value="F:actin binding"/>
    <property type="evidence" value="ECO:0007669"/>
    <property type="project" value="UniProtKB-KW"/>
</dbReference>
<dbReference type="Gene3D" id="1.20.5.190">
    <property type="match status" value="2"/>
</dbReference>
<dbReference type="InterPro" id="IPR036961">
    <property type="entry name" value="Kinesin_motor_dom_sf"/>
</dbReference>
<evidence type="ECO:0000256" key="2">
    <source>
        <dbReference type="ARBA" id="ARBA00022840"/>
    </source>
</evidence>
<dbReference type="SMART" id="SM00015">
    <property type="entry name" value="IQ"/>
    <property type="match status" value="6"/>
</dbReference>
<dbReference type="GO" id="GO:0016459">
    <property type="term" value="C:myosin complex"/>
    <property type="evidence" value="ECO:0007669"/>
    <property type="project" value="UniProtKB-KW"/>
</dbReference>
<dbReference type="InterPro" id="IPR001609">
    <property type="entry name" value="Myosin_head_motor_dom-like"/>
</dbReference>
<comment type="similarity">
    <text evidence="6">Belongs to the TRAFAC class myosin-kinesin ATPase superfamily. Myosin family.</text>
</comment>
<dbReference type="Gene3D" id="3.40.850.10">
    <property type="entry name" value="Kinesin motor domain"/>
    <property type="match status" value="1"/>
</dbReference>
<dbReference type="SUPFAM" id="SSF52540">
    <property type="entry name" value="P-loop containing nucleoside triphosphate hydrolases"/>
    <property type="match status" value="1"/>
</dbReference>
<dbReference type="PROSITE" id="PS51456">
    <property type="entry name" value="MYOSIN_MOTOR"/>
    <property type="match status" value="1"/>
</dbReference>
<dbReference type="Proteomes" id="UP001516023">
    <property type="component" value="Unassembled WGS sequence"/>
</dbReference>
<proteinExistence type="inferred from homology"/>
<feature type="region of interest" description="Disordered" evidence="8">
    <location>
        <begin position="1603"/>
        <end position="1624"/>
    </location>
</feature>
<feature type="domain" description="Myosin motor" evidence="9">
    <location>
        <begin position="498"/>
        <end position="1283"/>
    </location>
</feature>
<keyword evidence="1 6" id="KW-0547">Nucleotide-binding</keyword>
<keyword evidence="3 6" id="KW-0518">Myosin</keyword>
<feature type="binding site" evidence="6">
    <location>
        <begin position="626"/>
        <end position="633"/>
    </location>
    <ligand>
        <name>ATP</name>
        <dbReference type="ChEBI" id="CHEBI:30616"/>
    </ligand>
</feature>
<feature type="coiled-coil region" evidence="7">
    <location>
        <begin position="1798"/>
        <end position="1864"/>
    </location>
</feature>
<feature type="region of interest" description="Disordered" evidence="8">
    <location>
        <begin position="1669"/>
        <end position="1697"/>
    </location>
</feature>
<dbReference type="GO" id="GO:0003774">
    <property type="term" value="F:cytoskeletal motor activity"/>
    <property type="evidence" value="ECO:0007669"/>
    <property type="project" value="UniProtKB-UniRule"/>
</dbReference>
<evidence type="ECO:0000256" key="5">
    <source>
        <dbReference type="ARBA" id="ARBA00023203"/>
    </source>
</evidence>
<keyword evidence="5 6" id="KW-0009">Actin-binding</keyword>
<feature type="coiled-coil region" evidence="7">
    <location>
        <begin position="1435"/>
        <end position="1547"/>
    </location>
</feature>
<dbReference type="Gene3D" id="1.20.120.720">
    <property type="entry name" value="Myosin VI head, motor domain, U50 subdomain"/>
    <property type="match status" value="1"/>
</dbReference>
<feature type="compositionally biased region" description="Basic residues" evidence="8">
    <location>
        <begin position="2034"/>
        <end position="2048"/>
    </location>
</feature>
<evidence type="ECO:0000256" key="7">
    <source>
        <dbReference type="SAM" id="Coils"/>
    </source>
</evidence>
<evidence type="ECO:0000256" key="6">
    <source>
        <dbReference type="PROSITE-ProRule" id="PRU00782"/>
    </source>
</evidence>
<feature type="region of interest" description="Disordered" evidence="8">
    <location>
        <begin position="651"/>
        <end position="673"/>
    </location>
</feature>
<dbReference type="Pfam" id="PF00063">
    <property type="entry name" value="Myosin_head"/>
    <property type="match status" value="1"/>
</dbReference>